<evidence type="ECO:0000313" key="2">
    <source>
        <dbReference type="EMBL" id="MBB5928272.1"/>
    </source>
</evidence>
<evidence type="ECO:0000256" key="1">
    <source>
        <dbReference type="SAM" id="MobiDB-lite"/>
    </source>
</evidence>
<proteinExistence type="predicted"/>
<gene>
    <name evidence="2" type="ORF">FHS34_003741</name>
</gene>
<dbReference type="RefSeq" id="WP_184966653.1">
    <property type="nucleotide sequence ID" value="NZ_BAAAWF010000106.1"/>
</dbReference>
<feature type="region of interest" description="Disordered" evidence="1">
    <location>
        <begin position="137"/>
        <end position="191"/>
    </location>
</feature>
<protein>
    <recommendedName>
        <fullName evidence="4">DUF4157 domain-containing protein</fullName>
    </recommendedName>
</protein>
<feature type="compositionally biased region" description="Low complexity" evidence="1">
    <location>
        <begin position="143"/>
        <end position="152"/>
    </location>
</feature>
<evidence type="ECO:0000313" key="3">
    <source>
        <dbReference type="Proteomes" id="UP000585836"/>
    </source>
</evidence>
<sequence>MVQAITGGTTSTYTTGPATRLALAAAGAHGATTRTTVHLPTEPGRTDPVLLAHELSHARSPVVRPRFSLKAPAGAADADERSAQATGFAVRRALADVSPGLAGTLPVGGASAGATALVDAATRAARDAVREEVERALSSVNRAGTGAASGLPSSGGGDGFTGGASDARMAPQAESGAAADPGTAGAPGVPAACSVQPSLEDIVRAVEERLLHQLERRGGRYAGTF</sequence>
<dbReference type="Proteomes" id="UP000585836">
    <property type="component" value="Unassembled WGS sequence"/>
</dbReference>
<dbReference type="EMBL" id="JACHJK010000006">
    <property type="protein sequence ID" value="MBB5928272.1"/>
    <property type="molecule type" value="Genomic_DNA"/>
</dbReference>
<accession>A0A7W9PVY7</accession>
<evidence type="ECO:0008006" key="4">
    <source>
        <dbReference type="Google" id="ProtNLM"/>
    </source>
</evidence>
<name>A0A7W9PVY7_9ACTN</name>
<keyword evidence="3" id="KW-1185">Reference proteome</keyword>
<reference evidence="2 3" key="1">
    <citation type="submission" date="2020-08" db="EMBL/GenBank/DDBJ databases">
        <title>Genomic Encyclopedia of Type Strains, Phase III (KMG-III): the genomes of soil and plant-associated and newly described type strains.</title>
        <authorList>
            <person name="Whitman W."/>
        </authorList>
    </citation>
    <scope>NUCLEOTIDE SEQUENCE [LARGE SCALE GENOMIC DNA]</scope>
    <source>
        <strain evidence="2 3">CECT 3313</strain>
    </source>
</reference>
<feature type="compositionally biased region" description="Gly residues" evidence="1">
    <location>
        <begin position="153"/>
        <end position="162"/>
    </location>
</feature>
<dbReference type="AlphaFoldDB" id="A0A7W9PVY7"/>
<feature type="compositionally biased region" description="Low complexity" evidence="1">
    <location>
        <begin position="176"/>
        <end position="191"/>
    </location>
</feature>
<comment type="caution">
    <text evidence="2">The sequence shown here is derived from an EMBL/GenBank/DDBJ whole genome shotgun (WGS) entry which is preliminary data.</text>
</comment>
<organism evidence="2 3">
    <name type="scientific">Streptomyces echinatus</name>
    <dbReference type="NCBI Taxonomy" id="67293"/>
    <lineage>
        <taxon>Bacteria</taxon>
        <taxon>Bacillati</taxon>
        <taxon>Actinomycetota</taxon>
        <taxon>Actinomycetes</taxon>
        <taxon>Kitasatosporales</taxon>
        <taxon>Streptomycetaceae</taxon>
        <taxon>Streptomyces</taxon>
    </lineage>
</organism>